<dbReference type="WBParaSite" id="GPUH_0000416701-mRNA-1">
    <property type="protein sequence ID" value="GPUH_0000416701-mRNA-1"/>
    <property type="gene ID" value="GPUH_0000416701"/>
</dbReference>
<feature type="compositionally biased region" description="Basic and acidic residues" evidence="1">
    <location>
        <begin position="27"/>
        <end position="44"/>
    </location>
</feature>
<name>A0A183D619_9BILA</name>
<evidence type="ECO:0000313" key="3">
    <source>
        <dbReference type="Proteomes" id="UP000271098"/>
    </source>
</evidence>
<feature type="compositionally biased region" description="Polar residues" evidence="1">
    <location>
        <begin position="76"/>
        <end position="85"/>
    </location>
</feature>
<sequence length="103" mass="11043">MHEIEERKSTPPPPYSPERPPPPYSKTKLENAAKNDNKNEEIKGANRQLPAPPLPCTPFSSGSVTATVYPRPASPPTTVVSTSEGINPASSGYSSYAHSLSRP</sequence>
<dbReference type="AlphaFoldDB" id="A0A183D619"/>
<evidence type="ECO:0000256" key="1">
    <source>
        <dbReference type="SAM" id="MobiDB-lite"/>
    </source>
</evidence>
<keyword evidence="3" id="KW-1185">Reference proteome</keyword>
<evidence type="ECO:0000313" key="2">
    <source>
        <dbReference type="EMBL" id="VDK42912.1"/>
    </source>
</evidence>
<dbReference type="EMBL" id="UYRT01007597">
    <property type="protein sequence ID" value="VDK42912.1"/>
    <property type="molecule type" value="Genomic_DNA"/>
</dbReference>
<evidence type="ECO:0000313" key="4">
    <source>
        <dbReference type="WBParaSite" id="GPUH_0000416701-mRNA-1"/>
    </source>
</evidence>
<reference evidence="4" key="1">
    <citation type="submission" date="2016-06" db="UniProtKB">
        <authorList>
            <consortium name="WormBaseParasite"/>
        </authorList>
    </citation>
    <scope>IDENTIFICATION</scope>
</reference>
<proteinExistence type="predicted"/>
<feature type="compositionally biased region" description="Low complexity" evidence="1">
    <location>
        <begin position="89"/>
        <end position="103"/>
    </location>
</feature>
<feature type="region of interest" description="Disordered" evidence="1">
    <location>
        <begin position="1"/>
        <end position="103"/>
    </location>
</feature>
<accession>A0A183D619</accession>
<gene>
    <name evidence="2" type="ORF">GPUH_LOCUS4159</name>
</gene>
<reference evidence="2 3" key="2">
    <citation type="submission" date="2018-11" db="EMBL/GenBank/DDBJ databases">
        <authorList>
            <consortium name="Pathogen Informatics"/>
        </authorList>
    </citation>
    <scope>NUCLEOTIDE SEQUENCE [LARGE SCALE GENOMIC DNA]</scope>
</reference>
<organism evidence="4">
    <name type="scientific">Gongylonema pulchrum</name>
    <dbReference type="NCBI Taxonomy" id="637853"/>
    <lineage>
        <taxon>Eukaryota</taxon>
        <taxon>Metazoa</taxon>
        <taxon>Ecdysozoa</taxon>
        <taxon>Nematoda</taxon>
        <taxon>Chromadorea</taxon>
        <taxon>Rhabditida</taxon>
        <taxon>Spirurina</taxon>
        <taxon>Spiruromorpha</taxon>
        <taxon>Spiruroidea</taxon>
        <taxon>Gongylonematidae</taxon>
        <taxon>Gongylonema</taxon>
    </lineage>
</organism>
<dbReference type="Proteomes" id="UP000271098">
    <property type="component" value="Unassembled WGS sequence"/>
</dbReference>
<feature type="compositionally biased region" description="Pro residues" evidence="1">
    <location>
        <begin position="10"/>
        <end position="24"/>
    </location>
</feature>
<protein>
    <submittedName>
        <fullName evidence="2 4">Uncharacterized protein</fullName>
    </submittedName>
</protein>
<dbReference type="OrthoDB" id="4713066at2759"/>